<proteinExistence type="predicted"/>
<feature type="compositionally biased region" description="Basic and acidic residues" evidence="1">
    <location>
        <begin position="92"/>
        <end position="104"/>
    </location>
</feature>
<sequence length="623" mass="70009">MEPRVTRHSSTHGIAAAQAEAATIVPSVESSTTRGRGRGQGVSRGRVRSRGRGRGRGRVRGRQELHASEPDLNSEEDSSELRKEAEDDNDNDATKTDREVKKAGDLVNEQENDQKLGVEFEHKPEHAVNVDGSTRCLDADSIQSDGEGMQIQIESTQEPSAPLFDRDQNQNEGLNQIQDQDMIQDQDSQIGSTLNKHVLEVEALEGTLFQRRDLLPQDVEPEYSHDEDAQHINREGLAIAATPGQEQELGFCFDEDLYNEISVGGTGRMAEMFRKMKQDLEKSEKKKQKAEEKTKDMIRIRENLNEKEERVVGGRKERTEEHDAESMDNSSDSDTDSDSDAESDADSDDESDKSDSSSESDEEDVEMEEHLVDCKDQGSDTEHDDEQDELDKTQGNKRNALEMNLDRKDMNQVLPRKRRRVASNPSTLPDHRSRTEIPFNNSVLDSTHSKVAFSTTPATALDSLMESSSGLSTVITSTRKFDINDLVASVASYGPEIASAFQNAQVNPSNKPAATSEQSEQPQLQQLNPVTAHFQHPCVHSHDHRSTLSRDEHHRYLMYDRIARNQDKAPNLPQLGPEDRSLWASLQEKVDQERQIVRQWNAGVVRSRITNYYNPAIREALET</sequence>
<feature type="compositionally biased region" description="Basic residues" evidence="1">
    <location>
        <begin position="45"/>
        <end position="60"/>
    </location>
</feature>
<dbReference type="EMBL" id="JAAAHW010000060">
    <property type="protein sequence ID" value="KAG0006770.1"/>
    <property type="molecule type" value="Genomic_DNA"/>
</dbReference>
<feature type="compositionally biased region" description="Basic residues" evidence="1">
    <location>
        <begin position="1"/>
        <end position="10"/>
    </location>
</feature>
<evidence type="ECO:0000256" key="1">
    <source>
        <dbReference type="SAM" id="MobiDB-lite"/>
    </source>
</evidence>
<feature type="compositionally biased region" description="Acidic residues" evidence="1">
    <location>
        <begin position="331"/>
        <end position="367"/>
    </location>
</feature>
<dbReference type="Proteomes" id="UP000749646">
    <property type="component" value="Unassembled WGS sequence"/>
</dbReference>
<feature type="non-terminal residue" evidence="2">
    <location>
        <position position="623"/>
    </location>
</feature>
<evidence type="ECO:0000313" key="3">
    <source>
        <dbReference type="Proteomes" id="UP000749646"/>
    </source>
</evidence>
<keyword evidence="3" id="KW-1185">Reference proteome</keyword>
<protein>
    <submittedName>
        <fullName evidence="2">Uncharacterized protein</fullName>
    </submittedName>
</protein>
<gene>
    <name evidence="2" type="ORF">BGZ65_004075</name>
</gene>
<feature type="region of interest" description="Disordered" evidence="1">
    <location>
        <begin position="1"/>
        <end position="121"/>
    </location>
</feature>
<organism evidence="2 3">
    <name type="scientific">Modicella reniformis</name>
    <dbReference type="NCBI Taxonomy" id="1440133"/>
    <lineage>
        <taxon>Eukaryota</taxon>
        <taxon>Fungi</taxon>
        <taxon>Fungi incertae sedis</taxon>
        <taxon>Mucoromycota</taxon>
        <taxon>Mortierellomycotina</taxon>
        <taxon>Mortierellomycetes</taxon>
        <taxon>Mortierellales</taxon>
        <taxon>Mortierellaceae</taxon>
        <taxon>Modicella</taxon>
    </lineage>
</organism>
<reference evidence="2" key="1">
    <citation type="journal article" date="2020" name="Fungal Divers.">
        <title>Resolving the Mortierellaceae phylogeny through synthesis of multi-gene phylogenetics and phylogenomics.</title>
        <authorList>
            <person name="Vandepol N."/>
            <person name="Liber J."/>
            <person name="Desiro A."/>
            <person name="Na H."/>
            <person name="Kennedy M."/>
            <person name="Barry K."/>
            <person name="Grigoriev I.V."/>
            <person name="Miller A.N."/>
            <person name="O'Donnell K."/>
            <person name="Stajich J.E."/>
            <person name="Bonito G."/>
        </authorList>
    </citation>
    <scope>NUCLEOTIDE SEQUENCE</scope>
    <source>
        <strain evidence="2">MES-2147</strain>
    </source>
</reference>
<accession>A0A9P6MLD8</accession>
<name>A0A9P6MLD8_9FUNG</name>
<feature type="compositionally biased region" description="Basic and acidic residues" evidence="1">
    <location>
        <begin position="368"/>
        <end position="381"/>
    </location>
</feature>
<feature type="compositionally biased region" description="Basic and acidic residues" evidence="1">
    <location>
        <begin position="112"/>
        <end position="121"/>
    </location>
</feature>
<comment type="caution">
    <text evidence="2">The sequence shown here is derived from an EMBL/GenBank/DDBJ whole genome shotgun (WGS) entry which is preliminary data.</text>
</comment>
<evidence type="ECO:0000313" key="2">
    <source>
        <dbReference type="EMBL" id="KAG0006770.1"/>
    </source>
</evidence>
<feature type="compositionally biased region" description="Basic and acidic residues" evidence="1">
    <location>
        <begin position="279"/>
        <end position="325"/>
    </location>
</feature>
<dbReference type="AlphaFoldDB" id="A0A9P6MLD8"/>
<dbReference type="OrthoDB" id="289162at2759"/>
<feature type="region of interest" description="Disordered" evidence="1">
    <location>
        <begin position="279"/>
        <end position="436"/>
    </location>
</feature>